<sequence length="204" mass="22777">MLVPRGSRSLSIHVVRLVEWADADIRKPEVYRHQSNSLNDGMSTAPAAGTSADKRSYVLELSALTFQSYRVHMVISYHRNRNGRPKRLRAVKAATASGWVFNVRSWLEPYRGTKVALATCLELLHDMSKYSGLWSHESSAICWSDVVTGGVQNLGGFRGSIIMNSNILNCHMEMALLSLLTQDSWQEAVLPSETLLQQSFSEHG</sequence>
<protein>
    <submittedName>
        <fullName evidence="1">Uncharacterized protein</fullName>
    </submittedName>
</protein>
<gene>
    <name evidence="1" type="ORF">VTL71DRAFT_13395</name>
</gene>
<reference evidence="1 2" key="1">
    <citation type="journal article" date="2024" name="Commun. Biol.">
        <title>Comparative genomic analysis of thermophilic fungi reveals convergent evolutionary adaptations and gene losses.</title>
        <authorList>
            <person name="Steindorff A.S."/>
            <person name="Aguilar-Pontes M.V."/>
            <person name="Robinson A.J."/>
            <person name="Andreopoulos B."/>
            <person name="LaButti K."/>
            <person name="Kuo A."/>
            <person name="Mondo S."/>
            <person name="Riley R."/>
            <person name="Otillar R."/>
            <person name="Haridas S."/>
            <person name="Lipzen A."/>
            <person name="Grimwood J."/>
            <person name="Schmutz J."/>
            <person name="Clum A."/>
            <person name="Reid I.D."/>
            <person name="Moisan M.C."/>
            <person name="Butler G."/>
            <person name="Nguyen T.T.M."/>
            <person name="Dewar K."/>
            <person name="Conant G."/>
            <person name="Drula E."/>
            <person name="Henrissat B."/>
            <person name="Hansel C."/>
            <person name="Singer S."/>
            <person name="Hutchinson M.I."/>
            <person name="de Vries R.P."/>
            <person name="Natvig D.O."/>
            <person name="Powell A.J."/>
            <person name="Tsang A."/>
            <person name="Grigoriev I.V."/>
        </authorList>
    </citation>
    <scope>NUCLEOTIDE SEQUENCE [LARGE SCALE GENOMIC DNA]</scope>
    <source>
        <strain evidence="1 2">CBS 494.80</strain>
    </source>
</reference>
<proteinExistence type="predicted"/>
<comment type="caution">
    <text evidence="1">The sequence shown here is derived from an EMBL/GenBank/DDBJ whole genome shotgun (WGS) entry which is preliminary data.</text>
</comment>
<evidence type="ECO:0000313" key="1">
    <source>
        <dbReference type="EMBL" id="KAL2070369.1"/>
    </source>
</evidence>
<evidence type="ECO:0000313" key="2">
    <source>
        <dbReference type="Proteomes" id="UP001595075"/>
    </source>
</evidence>
<dbReference type="Proteomes" id="UP001595075">
    <property type="component" value="Unassembled WGS sequence"/>
</dbReference>
<dbReference type="EMBL" id="JAZHXI010000006">
    <property type="protein sequence ID" value="KAL2070369.1"/>
    <property type="molecule type" value="Genomic_DNA"/>
</dbReference>
<organism evidence="1 2">
    <name type="scientific">Oculimacula yallundae</name>
    <dbReference type="NCBI Taxonomy" id="86028"/>
    <lineage>
        <taxon>Eukaryota</taxon>
        <taxon>Fungi</taxon>
        <taxon>Dikarya</taxon>
        <taxon>Ascomycota</taxon>
        <taxon>Pezizomycotina</taxon>
        <taxon>Leotiomycetes</taxon>
        <taxon>Helotiales</taxon>
        <taxon>Ploettnerulaceae</taxon>
        <taxon>Oculimacula</taxon>
    </lineage>
</organism>
<keyword evidence="2" id="KW-1185">Reference proteome</keyword>
<accession>A0ABR4CMJ9</accession>
<name>A0ABR4CMJ9_9HELO</name>